<gene>
    <name evidence="1" type="primary">RvY_14171-1</name>
    <name evidence="1" type="synonym">RvY_14171.1</name>
    <name evidence="1" type="ORF">RvY_14171</name>
</gene>
<dbReference type="AlphaFoldDB" id="A0A1D1VQF3"/>
<organism evidence="1 2">
    <name type="scientific">Ramazzottius varieornatus</name>
    <name type="common">Water bear</name>
    <name type="synonym">Tardigrade</name>
    <dbReference type="NCBI Taxonomy" id="947166"/>
    <lineage>
        <taxon>Eukaryota</taxon>
        <taxon>Metazoa</taxon>
        <taxon>Ecdysozoa</taxon>
        <taxon>Tardigrada</taxon>
        <taxon>Eutardigrada</taxon>
        <taxon>Parachela</taxon>
        <taxon>Hypsibioidea</taxon>
        <taxon>Ramazzottiidae</taxon>
        <taxon>Ramazzottius</taxon>
    </lineage>
</organism>
<dbReference type="Proteomes" id="UP000186922">
    <property type="component" value="Unassembled WGS sequence"/>
</dbReference>
<reference evidence="1 2" key="1">
    <citation type="journal article" date="2016" name="Nat. Commun.">
        <title>Extremotolerant tardigrade genome and improved radiotolerance of human cultured cells by tardigrade-unique protein.</title>
        <authorList>
            <person name="Hashimoto T."/>
            <person name="Horikawa D.D."/>
            <person name="Saito Y."/>
            <person name="Kuwahara H."/>
            <person name="Kozuka-Hata H."/>
            <person name="Shin-I T."/>
            <person name="Minakuchi Y."/>
            <person name="Ohishi K."/>
            <person name="Motoyama A."/>
            <person name="Aizu T."/>
            <person name="Enomoto A."/>
            <person name="Kondo K."/>
            <person name="Tanaka S."/>
            <person name="Hara Y."/>
            <person name="Koshikawa S."/>
            <person name="Sagara H."/>
            <person name="Miura T."/>
            <person name="Yokobori S."/>
            <person name="Miyagawa K."/>
            <person name="Suzuki Y."/>
            <person name="Kubo T."/>
            <person name="Oyama M."/>
            <person name="Kohara Y."/>
            <person name="Fujiyama A."/>
            <person name="Arakawa K."/>
            <person name="Katayama T."/>
            <person name="Toyoda A."/>
            <person name="Kunieda T."/>
        </authorList>
    </citation>
    <scope>NUCLEOTIDE SEQUENCE [LARGE SCALE GENOMIC DNA]</scope>
    <source>
        <strain evidence="1 2">YOKOZUNA-1</strain>
    </source>
</reference>
<proteinExistence type="predicted"/>
<comment type="caution">
    <text evidence="1">The sequence shown here is derived from an EMBL/GenBank/DDBJ whole genome shotgun (WGS) entry which is preliminary data.</text>
</comment>
<name>A0A1D1VQF3_RAMVA</name>
<dbReference type="EMBL" id="BDGG01000010">
    <property type="protein sequence ID" value="GAV03792.1"/>
    <property type="molecule type" value="Genomic_DNA"/>
</dbReference>
<accession>A0A1D1VQF3</accession>
<keyword evidence="2" id="KW-1185">Reference proteome</keyword>
<protein>
    <submittedName>
        <fullName evidence="1">Uncharacterized protein</fullName>
    </submittedName>
</protein>
<evidence type="ECO:0000313" key="1">
    <source>
        <dbReference type="EMBL" id="GAV03792.1"/>
    </source>
</evidence>
<sequence length="130" mass="14472">MPFPPPNEPSCGYTGIKRARLFVTRYVTLHISESCDCAKLYRLRLRDSMLSDNACFFPTSSIDSLRSSTVTSWGFSTSGLSVVDAASVFLVLREVSSMDLTSRKAMSPARIKTEISSESEFEQHQILANH</sequence>
<evidence type="ECO:0000313" key="2">
    <source>
        <dbReference type="Proteomes" id="UP000186922"/>
    </source>
</evidence>